<organism evidence="6 7">
    <name type="scientific">Angustibacter luteus</name>
    <dbReference type="NCBI Taxonomy" id="658456"/>
    <lineage>
        <taxon>Bacteria</taxon>
        <taxon>Bacillati</taxon>
        <taxon>Actinomycetota</taxon>
        <taxon>Actinomycetes</taxon>
        <taxon>Kineosporiales</taxon>
        <taxon>Kineosporiaceae</taxon>
    </lineage>
</organism>
<dbReference type="Gene3D" id="3.40.50.300">
    <property type="entry name" value="P-loop containing nucleotide triphosphate hydrolases"/>
    <property type="match status" value="1"/>
</dbReference>
<keyword evidence="2" id="KW-0067">ATP-binding</keyword>
<evidence type="ECO:0000259" key="5">
    <source>
        <dbReference type="PROSITE" id="PS50110"/>
    </source>
</evidence>
<dbReference type="Pfam" id="PF13614">
    <property type="entry name" value="AAA_31"/>
    <property type="match status" value="1"/>
</dbReference>
<feature type="region of interest" description="Disordered" evidence="4">
    <location>
        <begin position="395"/>
        <end position="420"/>
    </location>
</feature>
<dbReference type="InterPro" id="IPR025669">
    <property type="entry name" value="AAA_dom"/>
</dbReference>
<evidence type="ECO:0000313" key="6">
    <source>
        <dbReference type="EMBL" id="MFC6005534.1"/>
    </source>
</evidence>
<accession>A0ABW1J8F6</accession>
<dbReference type="InterPro" id="IPR001789">
    <property type="entry name" value="Sig_transdc_resp-reg_receiver"/>
</dbReference>
<dbReference type="PANTHER" id="PTHR43384:SF6">
    <property type="entry name" value="SEPTUM SITE-DETERMINING PROTEIN MIND HOMOLOG, CHLOROPLASTIC"/>
    <property type="match status" value="1"/>
</dbReference>
<comment type="caution">
    <text evidence="3">Lacks conserved residue(s) required for the propagation of feature annotation.</text>
</comment>
<dbReference type="SUPFAM" id="SSF52540">
    <property type="entry name" value="P-loop containing nucleoside triphosphate hydrolases"/>
    <property type="match status" value="1"/>
</dbReference>
<evidence type="ECO:0000313" key="7">
    <source>
        <dbReference type="Proteomes" id="UP001596189"/>
    </source>
</evidence>
<dbReference type="PROSITE" id="PS50110">
    <property type="entry name" value="RESPONSE_REGULATORY"/>
    <property type="match status" value="1"/>
</dbReference>
<protein>
    <submittedName>
        <fullName evidence="6">AAA family ATPase</fullName>
    </submittedName>
</protein>
<dbReference type="InterPro" id="IPR050625">
    <property type="entry name" value="ParA/MinD_ATPase"/>
</dbReference>
<name>A0ABW1J8F6_9ACTN</name>
<keyword evidence="7" id="KW-1185">Reference proteome</keyword>
<gene>
    <name evidence="6" type="ORF">ACFQDO_00185</name>
</gene>
<comment type="caution">
    <text evidence="6">The sequence shown here is derived from an EMBL/GenBank/DDBJ whole genome shotgun (WGS) entry which is preliminary data.</text>
</comment>
<dbReference type="PANTHER" id="PTHR43384">
    <property type="entry name" value="SEPTUM SITE-DETERMINING PROTEIN MIND HOMOLOG, CHLOROPLASTIC-RELATED"/>
    <property type="match status" value="1"/>
</dbReference>
<evidence type="ECO:0000256" key="2">
    <source>
        <dbReference type="ARBA" id="ARBA00022840"/>
    </source>
</evidence>
<sequence>MIVVVLGCAEQALSYELRSRLAEIGDVEVAYVAESSQELTNAVLRFEPDVVFLHDELGPQPYADVVRDLSIRRPGTASVVVSSDTGSESYAAAMEAGARGIVTYPLSFEEVQTRLQSANDWARTMKRIVSGDSGQDGLGGANVIALSGAKGGVGTTTLAVHFGLDVVAQVEGYRVVLVDLDLEKGDVTSLIDVRWRSSIADLAKVADDLSARTVVDAVVPHESGLHLLPAPTDVRDVEYVTPSAVRRIITLLRQHYDLVLLDVGSHVTPVQAAAVELADEVLVVTTPDVLALRALRRQTTAWEQLGVRKHDMVRVLVNQASRDDEVQADTLRKLAQSPVVSAAMPALYRKLEPAVNARDASALKEPVWFQALRAIGAEVGMVRVTANEGAAAAALEESATRRGRRREASRLSRRRQPSPDAGQVTLETVALLPLVLLILAICWQIGVTAMSSVWLNSAATAASHAVSVGSSAAEVNDAAKDRVPDGFRDRVAVTPAVGGDPSRVRVTVNVPLVTFALGSPWDLSVTRKVVTEP</sequence>
<dbReference type="RefSeq" id="WP_345716425.1">
    <property type="nucleotide sequence ID" value="NZ_BAABFP010000005.1"/>
</dbReference>
<evidence type="ECO:0000256" key="4">
    <source>
        <dbReference type="SAM" id="MobiDB-lite"/>
    </source>
</evidence>
<dbReference type="Gene3D" id="3.40.50.2300">
    <property type="match status" value="1"/>
</dbReference>
<dbReference type="SUPFAM" id="SSF52172">
    <property type="entry name" value="CheY-like"/>
    <property type="match status" value="1"/>
</dbReference>
<dbReference type="EMBL" id="JBHSRD010000002">
    <property type="protein sequence ID" value="MFC6005534.1"/>
    <property type="molecule type" value="Genomic_DNA"/>
</dbReference>
<keyword evidence="1" id="KW-0547">Nucleotide-binding</keyword>
<feature type="compositionally biased region" description="Basic residues" evidence="4">
    <location>
        <begin position="401"/>
        <end position="416"/>
    </location>
</feature>
<dbReference type="Proteomes" id="UP001596189">
    <property type="component" value="Unassembled WGS sequence"/>
</dbReference>
<evidence type="ECO:0000256" key="1">
    <source>
        <dbReference type="ARBA" id="ARBA00022741"/>
    </source>
</evidence>
<reference evidence="7" key="1">
    <citation type="journal article" date="2019" name="Int. J. Syst. Evol. Microbiol.">
        <title>The Global Catalogue of Microorganisms (GCM) 10K type strain sequencing project: providing services to taxonomists for standard genome sequencing and annotation.</title>
        <authorList>
            <consortium name="The Broad Institute Genomics Platform"/>
            <consortium name="The Broad Institute Genome Sequencing Center for Infectious Disease"/>
            <person name="Wu L."/>
            <person name="Ma J."/>
        </authorList>
    </citation>
    <scope>NUCLEOTIDE SEQUENCE [LARGE SCALE GENOMIC DNA]</scope>
    <source>
        <strain evidence="7">KACC 14249</strain>
    </source>
</reference>
<feature type="domain" description="Response regulatory" evidence="5">
    <location>
        <begin position="3"/>
        <end position="119"/>
    </location>
</feature>
<evidence type="ECO:0000256" key="3">
    <source>
        <dbReference type="PROSITE-ProRule" id="PRU00169"/>
    </source>
</evidence>
<proteinExistence type="predicted"/>
<dbReference type="InterPro" id="IPR011006">
    <property type="entry name" value="CheY-like_superfamily"/>
</dbReference>
<dbReference type="InterPro" id="IPR027417">
    <property type="entry name" value="P-loop_NTPase"/>
</dbReference>